<evidence type="ECO:0000259" key="2">
    <source>
        <dbReference type="Pfam" id="PF23588"/>
    </source>
</evidence>
<feature type="region of interest" description="Disordered" evidence="1">
    <location>
        <begin position="327"/>
        <end position="420"/>
    </location>
</feature>
<feature type="compositionally biased region" description="Basic and acidic residues" evidence="1">
    <location>
        <begin position="400"/>
        <end position="420"/>
    </location>
</feature>
<keyword evidence="4" id="KW-1185">Reference proteome</keyword>
<feature type="compositionally biased region" description="Basic residues" evidence="1">
    <location>
        <begin position="509"/>
        <end position="529"/>
    </location>
</feature>
<evidence type="ECO:0000313" key="3">
    <source>
        <dbReference type="EMBL" id="EEH58700.1"/>
    </source>
</evidence>
<dbReference type="Proteomes" id="UP000001876">
    <property type="component" value="Unassembled WGS sequence"/>
</dbReference>
<gene>
    <name evidence="3" type="ORF">MICPUCDRAFT_62695</name>
</gene>
<feature type="region of interest" description="Disordered" evidence="1">
    <location>
        <begin position="148"/>
        <end position="172"/>
    </location>
</feature>
<feature type="domain" description="ATP-dependent helicase CHD1-2/hrp3 HTH" evidence="2">
    <location>
        <begin position="229"/>
        <end position="257"/>
    </location>
</feature>
<evidence type="ECO:0000313" key="4">
    <source>
        <dbReference type="Proteomes" id="UP000001876"/>
    </source>
</evidence>
<sequence>MATTARHPILGPLLERYARELDAKLVDLARLQKEWECEPPVILRAAARAAPRRLWSRRGEDGEDGEYDDEYDAPKPPRTPWSNHEKERLRRGLLFHGLGRWEKIRDALKKTSRAKHPTNDVAATCWDLLRALRANLKPGGKESTYVSTRLRGAPEKPGGSREDDDGPDELVGPWSKVKTLARSWARRLELLDGVNRAAERAVAEETQDDALALLDSRDFPRGDKLPAFWNATCDLYLLHGIATHGFGAWEAIRADPECFAAFAHAARESGGDAALEELTKSCERIDARAAAIASKMKGMHGGKDPTIAHAEDCECFVCKRRRAKRDATKTTTAAEKADDDDDDDDDDEDDDEDEDQEEEEEEEEVHEEEDEDEDEDDDGNEENEETDNDESAAVNTPRGDGTKSKSKEEAKADREAAREAARLQRIANKKTHKDIKRANVTPNSWPLAEVLTHRVKQLAKGLGARDVLAPSDPPWVAAYLGRKRKRAPRDRNLPLHAFGGGEDDDAREKAKRRAERRERKRARAKRRSARNAQVAE</sequence>
<feature type="region of interest" description="Disordered" evidence="1">
    <location>
        <begin position="58"/>
        <end position="83"/>
    </location>
</feature>
<dbReference type="AlphaFoldDB" id="C1MN77"/>
<dbReference type="OrthoDB" id="1914786at2759"/>
<dbReference type="InterPro" id="IPR001005">
    <property type="entry name" value="SANT/Myb"/>
</dbReference>
<dbReference type="eggNOG" id="KOG4443">
    <property type="taxonomic scope" value="Eukaryota"/>
</dbReference>
<dbReference type="GeneID" id="9682494"/>
<organism evidence="4">
    <name type="scientific">Micromonas pusilla (strain CCMP1545)</name>
    <name type="common">Picoplanktonic green alga</name>
    <dbReference type="NCBI Taxonomy" id="564608"/>
    <lineage>
        <taxon>Eukaryota</taxon>
        <taxon>Viridiplantae</taxon>
        <taxon>Chlorophyta</taxon>
        <taxon>Mamiellophyceae</taxon>
        <taxon>Mamiellales</taxon>
        <taxon>Mamiellaceae</taxon>
        <taxon>Micromonas</taxon>
    </lineage>
</organism>
<feature type="compositionally biased region" description="Acidic residues" evidence="1">
    <location>
        <begin position="61"/>
        <end position="71"/>
    </location>
</feature>
<dbReference type="Pfam" id="PF23588">
    <property type="entry name" value="HTH_CHD1_Hrp3"/>
    <property type="match status" value="1"/>
</dbReference>
<dbReference type="RefSeq" id="XP_003057055.1">
    <property type="nucleotide sequence ID" value="XM_003057009.1"/>
</dbReference>
<dbReference type="EMBL" id="GG663737">
    <property type="protein sequence ID" value="EEH58700.1"/>
    <property type="molecule type" value="Genomic_DNA"/>
</dbReference>
<feature type="region of interest" description="Disordered" evidence="1">
    <location>
        <begin position="481"/>
        <end position="536"/>
    </location>
</feature>
<dbReference type="Gene3D" id="1.10.10.60">
    <property type="entry name" value="Homeodomain-like"/>
    <property type="match status" value="1"/>
</dbReference>
<feature type="compositionally biased region" description="Acidic residues" evidence="1">
    <location>
        <begin position="337"/>
        <end position="390"/>
    </location>
</feature>
<name>C1MN77_MICPC</name>
<dbReference type="CDD" id="cd00167">
    <property type="entry name" value="SANT"/>
    <property type="match status" value="1"/>
</dbReference>
<reference evidence="3 4" key="1">
    <citation type="journal article" date="2009" name="Science">
        <title>Green evolution and dynamic adaptations revealed by genomes of the marine picoeukaryotes Micromonas.</title>
        <authorList>
            <person name="Worden A.Z."/>
            <person name="Lee J.H."/>
            <person name="Mock T."/>
            <person name="Rouze P."/>
            <person name="Simmons M.P."/>
            <person name="Aerts A.L."/>
            <person name="Allen A.E."/>
            <person name="Cuvelier M.L."/>
            <person name="Derelle E."/>
            <person name="Everett M.V."/>
            <person name="Foulon E."/>
            <person name="Grimwood J."/>
            <person name="Gundlach H."/>
            <person name="Henrissat B."/>
            <person name="Napoli C."/>
            <person name="McDonald S.M."/>
            <person name="Parker M.S."/>
            <person name="Rombauts S."/>
            <person name="Salamov A."/>
            <person name="Von Dassow P."/>
            <person name="Badger J.H."/>
            <person name="Coutinho P.M."/>
            <person name="Demir E."/>
            <person name="Dubchak I."/>
            <person name="Gentemann C."/>
            <person name="Eikrem W."/>
            <person name="Gready J.E."/>
            <person name="John U."/>
            <person name="Lanier W."/>
            <person name="Lindquist E.A."/>
            <person name="Lucas S."/>
            <person name="Mayer K.F."/>
            <person name="Moreau H."/>
            <person name="Not F."/>
            <person name="Otillar R."/>
            <person name="Panaud O."/>
            <person name="Pangilinan J."/>
            <person name="Paulsen I."/>
            <person name="Piegu B."/>
            <person name="Poliakov A."/>
            <person name="Robbens S."/>
            <person name="Schmutz J."/>
            <person name="Toulza E."/>
            <person name="Wyss T."/>
            <person name="Zelensky A."/>
            <person name="Zhou K."/>
            <person name="Armbrust E.V."/>
            <person name="Bhattacharya D."/>
            <person name="Goodenough U.W."/>
            <person name="Van de Peer Y."/>
            <person name="Grigoriev I.V."/>
        </authorList>
    </citation>
    <scope>NUCLEOTIDE SEQUENCE [LARGE SCALE GENOMIC DNA]</scope>
    <source>
        <strain evidence="3 4">CCMP1545</strain>
    </source>
</reference>
<feature type="compositionally biased region" description="Basic and acidic residues" evidence="1">
    <location>
        <begin position="152"/>
        <end position="161"/>
    </location>
</feature>
<proteinExistence type="predicted"/>
<dbReference type="KEGG" id="mpp:MICPUCDRAFT_62695"/>
<dbReference type="InterPro" id="IPR056302">
    <property type="entry name" value="CHD1-2/Hrp3_HTH"/>
</dbReference>
<accession>C1MN77</accession>
<feature type="non-terminal residue" evidence="3">
    <location>
        <position position="536"/>
    </location>
</feature>
<evidence type="ECO:0000256" key="1">
    <source>
        <dbReference type="SAM" id="MobiDB-lite"/>
    </source>
</evidence>
<protein>
    <submittedName>
        <fullName evidence="3">Predicted protein</fullName>
    </submittedName>
</protein>